<dbReference type="PANTHER" id="PTHR31286:SF178">
    <property type="entry name" value="DUF4283 DOMAIN-CONTAINING PROTEIN"/>
    <property type="match status" value="1"/>
</dbReference>
<sequence>MSSQLDKALLHLSLEEEDEEPFVLPDTPEYCSAGRNALSLVGRLLNPSCQKMSDLILDMPRKWQLYDRVRGVALSRERFQFIFKHEHDLLDILDRGVHTFKLWPIVMERWVEKPPEDYLQHIMVWVQMRNIPVNHYTKKALWALGDFAGQVVEVAFDPDKPQTRDYIRVLVKFNVAKPLRRFKKITTPGGEEVYIRYDYERLQKRCYTCQRLTHERDHCPFYLKNQKELVNLGASSAESKRTEATERLDENDPLYGIIPEKLLGLDQASGKPKIAEEVMDGMRKYLMVADGPEKLARAERVKKSLLDLESDPIGRKTALMLEPVPSTTKDLDKGKGVVFDFSSQNKAPSHPAKLMASAISAGMRVLQSGKVVSEMTVPDDLTSSIHPSFIQESSTGFNTGFYETSMSGTNLKKGRARRRPGTFKRKNNGKAILKADKDIGKKIGEGVVTDAKRKANEDVEPSQSSARFKKPMVVPSEGPSSI</sequence>
<accession>A0A6J0JKA1</accession>
<dbReference type="KEGG" id="rsz:108807649"/>
<dbReference type="InterPro" id="IPR040256">
    <property type="entry name" value="At4g02000-like"/>
</dbReference>
<evidence type="ECO:0000259" key="3">
    <source>
        <dbReference type="Pfam" id="PF14392"/>
    </source>
</evidence>
<reference evidence="4" key="1">
    <citation type="journal article" date="2019" name="Database">
        <title>The radish genome database (RadishGD): an integrated information resource for radish genomics.</title>
        <authorList>
            <person name="Yu H.J."/>
            <person name="Baek S."/>
            <person name="Lee Y.J."/>
            <person name="Cho A."/>
            <person name="Mun J.H."/>
        </authorList>
    </citation>
    <scope>NUCLEOTIDE SEQUENCE [LARGE SCALE GENOMIC DNA]</scope>
    <source>
        <strain evidence="4">cv. WK10039</strain>
    </source>
</reference>
<dbReference type="InterPro" id="IPR025836">
    <property type="entry name" value="Zn_knuckle_CX2CX4HX4C"/>
</dbReference>
<dbReference type="Proteomes" id="UP000504610">
    <property type="component" value="Chromosome 6"/>
</dbReference>
<name>A0A6J0JKA1_RAPSA</name>
<feature type="domain" description="Zinc knuckle CX2CX4HX4C" evidence="3">
    <location>
        <begin position="174"/>
        <end position="221"/>
    </location>
</feature>
<dbReference type="AlphaFoldDB" id="A0A6J0JKA1"/>
<reference evidence="5" key="2">
    <citation type="submission" date="2025-08" db="UniProtKB">
        <authorList>
            <consortium name="RefSeq"/>
        </authorList>
    </citation>
    <scope>IDENTIFICATION</scope>
    <source>
        <tissue evidence="5">Leaf</tissue>
    </source>
</reference>
<evidence type="ECO:0000259" key="2">
    <source>
        <dbReference type="Pfam" id="PF14111"/>
    </source>
</evidence>
<proteinExistence type="predicted"/>
<evidence type="ECO:0000256" key="1">
    <source>
        <dbReference type="SAM" id="MobiDB-lite"/>
    </source>
</evidence>
<dbReference type="PANTHER" id="PTHR31286">
    <property type="entry name" value="GLYCINE-RICH CELL WALL STRUCTURAL PROTEIN 1.8-LIKE"/>
    <property type="match status" value="1"/>
</dbReference>
<evidence type="ECO:0000313" key="5">
    <source>
        <dbReference type="RefSeq" id="XP_018435416.1"/>
    </source>
</evidence>
<protein>
    <submittedName>
        <fullName evidence="5">Uncharacterized protein LOC108807649</fullName>
    </submittedName>
</protein>
<feature type="region of interest" description="Disordered" evidence="1">
    <location>
        <begin position="452"/>
        <end position="482"/>
    </location>
</feature>
<dbReference type="InterPro" id="IPR025558">
    <property type="entry name" value="DUF4283"/>
</dbReference>
<feature type="domain" description="DUF4283" evidence="2">
    <location>
        <begin position="34"/>
        <end position="113"/>
    </location>
</feature>
<gene>
    <name evidence="5" type="primary">LOC108807649</name>
</gene>
<dbReference type="Pfam" id="PF14392">
    <property type="entry name" value="zf-CCHC_4"/>
    <property type="match status" value="1"/>
</dbReference>
<dbReference type="OrthoDB" id="1105191at2759"/>
<evidence type="ECO:0000313" key="4">
    <source>
        <dbReference type="Proteomes" id="UP000504610"/>
    </source>
</evidence>
<dbReference type="GeneID" id="108807649"/>
<organism evidence="4 5">
    <name type="scientific">Raphanus sativus</name>
    <name type="common">Radish</name>
    <name type="synonym">Raphanus raphanistrum var. sativus</name>
    <dbReference type="NCBI Taxonomy" id="3726"/>
    <lineage>
        <taxon>Eukaryota</taxon>
        <taxon>Viridiplantae</taxon>
        <taxon>Streptophyta</taxon>
        <taxon>Embryophyta</taxon>
        <taxon>Tracheophyta</taxon>
        <taxon>Spermatophyta</taxon>
        <taxon>Magnoliopsida</taxon>
        <taxon>eudicotyledons</taxon>
        <taxon>Gunneridae</taxon>
        <taxon>Pentapetalae</taxon>
        <taxon>rosids</taxon>
        <taxon>malvids</taxon>
        <taxon>Brassicales</taxon>
        <taxon>Brassicaceae</taxon>
        <taxon>Brassiceae</taxon>
        <taxon>Raphanus</taxon>
    </lineage>
</organism>
<keyword evidence="4" id="KW-1185">Reference proteome</keyword>
<dbReference type="RefSeq" id="XP_018435416.1">
    <property type="nucleotide sequence ID" value="XM_018579914.1"/>
</dbReference>
<dbReference type="Pfam" id="PF14111">
    <property type="entry name" value="DUF4283"/>
    <property type="match status" value="1"/>
</dbReference>